<dbReference type="InterPro" id="IPR042099">
    <property type="entry name" value="ANL_N_sf"/>
</dbReference>
<evidence type="ECO:0000256" key="1">
    <source>
        <dbReference type="ARBA" id="ARBA00022741"/>
    </source>
</evidence>
<evidence type="ECO:0000259" key="4">
    <source>
        <dbReference type="Pfam" id="PF00501"/>
    </source>
</evidence>
<name>A0ABQ6GQZ9_9GAMM</name>
<dbReference type="RefSeq" id="WP_284242933.1">
    <property type="nucleotide sequence ID" value="NZ_BSST01000001.1"/>
</dbReference>
<feature type="domain" description="AMP-dependent synthetase/ligase" evidence="4">
    <location>
        <begin position="9"/>
        <end position="323"/>
    </location>
</feature>
<evidence type="ECO:0000313" key="6">
    <source>
        <dbReference type="Proteomes" id="UP001157186"/>
    </source>
</evidence>
<dbReference type="InterPro" id="IPR045851">
    <property type="entry name" value="AMP-bd_C_sf"/>
</dbReference>
<gene>
    <name evidence="5" type="ORF">tinsulaeT_04410</name>
</gene>
<keyword evidence="6" id="KW-1185">Reference proteome</keyword>
<keyword evidence="2" id="KW-0067">ATP-binding</keyword>
<proteinExistence type="predicted"/>
<reference evidence="5 6" key="1">
    <citation type="submission" date="2023-03" db="EMBL/GenBank/DDBJ databases">
        <title>Draft genome sequence of Thalassotalea insulae KCTC 62186T.</title>
        <authorList>
            <person name="Sawabe T."/>
        </authorList>
    </citation>
    <scope>NUCLEOTIDE SEQUENCE [LARGE SCALE GENOMIC DNA]</scope>
    <source>
        <strain evidence="5 6">KCTC 62186</strain>
    </source>
</reference>
<protein>
    <submittedName>
        <fullName evidence="5">Long-chain acyl-CoA synthetase</fullName>
    </submittedName>
</protein>
<dbReference type="PANTHER" id="PTHR43272">
    <property type="entry name" value="LONG-CHAIN-FATTY-ACID--COA LIGASE"/>
    <property type="match status" value="1"/>
</dbReference>
<dbReference type="Pfam" id="PF23562">
    <property type="entry name" value="AMP-binding_C_3"/>
    <property type="match status" value="1"/>
</dbReference>
<organism evidence="5 6">
    <name type="scientific">Thalassotalea insulae</name>
    <dbReference type="NCBI Taxonomy" id="2056778"/>
    <lineage>
        <taxon>Bacteria</taxon>
        <taxon>Pseudomonadati</taxon>
        <taxon>Pseudomonadota</taxon>
        <taxon>Gammaproteobacteria</taxon>
        <taxon>Alteromonadales</taxon>
        <taxon>Colwelliaceae</taxon>
        <taxon>Thalassotalea</taxon>
    </lineage>
</organism>
<dbReference type="Gene3D" id="3.30.300.30">
    <property type="match status" value="1"/>
</dbReference>
<dbReference type="Proteomes" id="UP001157186">
    <property type="component" value="Unassembled WGS sequence"/>
</dbReference>
<sequence length="489" mass="53348">MSLIDSIKQHQQKSVALSEESRALNYQQLISAVNELSAWLVAQKVTNVVLIADNSIDWVLVDLACQESAVCLTPIPTFFSGQQQQHVLSSVKPELVISAQGDGLNQVIDFPLCELNAFRVKQVETPLLPKGTTKVTFTSGSTGQPKGVCLDYQQQLNVANALRKTIDIEQPCHLSLLPFSLLLENIAGIYAPLLAGGIVKIANEHQRGFNGCQLQSVERLLALISQSNPNSFILVPELLLVLIGASKQGWQAPQNLSFIAVGGSKTSASVLAQARELGLPVYQGYGLSEVSSVVSLQSPKQMLDNASVGQLLPHINAEIRNDELVVTGNCFLGYLGQPESWCPQEVATGDLMSMKGKQLFYQGRKKNLLVNSYGRNISPEWLESELLASGLFSQVLVLGDNQPYCVALLVPVNSAVSTNSVAQFIMQVNQGLPQYAKIENYLCLTQAFSPLDNLLTTTGKLKRANIARFYQNEIYQLYQQPTLSEQTAA</sequence>
<dbReference type="InterPro" id="IPR020845">
    <property type="entry name" value="AMP-binding_CS"/>
</dbReference>
<evidence type="ECO:0000256" key="3">
    <source>
        <dbReference type="ARBA" id="ARBA00024484"/>
    </source>
</evidence>
<dbReference type="PANTHER" id="PTHR43272:SF33">
    <property type="entry name" value="AMP-BINDING DOMAIN-CONTAINING PROTEIN-RELATED"/>
    <property type="match status" value="1"/>
</dbReference>
<accession>A0ABQ6GQZ9</accession>
<dbReference type="Gene3D" id="3.40.50.12780">
    <property type="entry name" value="N-terminal domain of ligase-like"/>
    <property type="match status" value="1"/>
</dbReference>
<dbReference type="PROSITE" id="PS00455">
    <property type="entry name" value="AMP_BINDING"/>
    <property type="match status" value="1"/>
</dbReference>
<evidence type="ECO:0000313" key="5">
    <source>
        <dbReference type="EMBL" id="GLX77101.1"/>
    </source>
</evidence>
<keyword evidence="1" id="KW-0547">Nucleotide-binding</keyword>
<dbReference type="Pfam" id="PF00501">
    <property type="entry name" value="AMP-binding"/>
    <property type="match status" value="1"/>
</dbReference>
<dbReference type="EMBL" id="BSST01000001">
    <property type="protein sequence ID" value="GLX77101.1"/>
    <property type="molecule type" value="Genomic_DNA"/>
</dbReference>
<comment type="catalytic activity">
    <reaction evidence="3">
        <text>a long-chain fatty acid + ATP + CoA = a long-chain fatty acyl-CoA + AMP + diphosphate</text>
        <dbReference type="Rhea" id="RHEA:15421"/>
        <dbReference type="ChEBI" id="CHEBI:30616"/>
        <dbReference type="ChEBI" id="CHEBI:33019"/>
        <dbReference type="ChEBI" id="CHEBI:57287"/>
        <dbReference type="ChEBI" id="CHEBI:57560"/>
        <dbReference type="ChEBI" id="CHEBI:83139"/>
        <dbReference type="ChEBI" id="CHEBI:456215"/>
        <dbReference type="EC" id="6.2.1.3"/>
    </reaction>
    <physiologicalReaction direction="left-to-right" evidence="3">
        <dbReference type="Rhea" id="RHEA:15422"/>
    </physiologicalReaction>
</comment>
<dbReference type="InterPro" id="IPR000873">
    <property type="entry name" value="AMP-dep_synth/lig_dom"/>
</dbReference>
<comment type="caution">
    <text evidence="5">The sequence shown here is derived from an EMBL/GenBank/DDBJ whole genome shotgun (WGS) entry which is preliminary data.</text>
</comment>
<evidence type="ECO:0000256" key="2">
    <source>
        <dbReference type="ARBA" id="ARBA00022840"/>
    </source>
</evidence>
<dbReference type="SUPFAM" id="SSF56801">
    <property type="entry name" value="Acetyl-CoA synthetase-like"/>
    <property type="match status" value="1"/>
</dbReference>